<protein>
    <submittedName>
        <fullName evidence="7">BTAD domain-containing putative transcriptional regulator</fullName>
    </submittedName>
</protein>
<dbReference type="SMART" id="SM01043">
    <property type="entry name" value="BTAD"/>
    <property type="match status" value="1"/>
</dbReference>
<dbReference type="Gene3D" id="1.10.10.10">
    <property type="entry name" value="Winged helix-like DNA-binding domain superfamily/Winged helix DNA-binding domain"/>
    <property type="match status" value="1"/>
</dbReference>
<evidence type="ECO:0000313" key="7">
    <source>
        <dbReference type="EMBL" id="MFI6503062.1"/>
    </source>
</evidence>
<dbReference type="Pfam" id="PF03704">
    <property type="entry name" value="BTAD"/>
    <property type="match status" value="1"/>
</dbReference>
<comment type="similarity">
    <text evidence="1">Belongs to the AfsR/DnrI/RedD regulatory family.</text>
</comment>
<dbReference type="PANTHER" id="PTHR35807:SF1">
    <property type="entry name" value="TRANSCRIPTIONAL REGULATOR REDD"/>
    <property type="match status" value="1"/>
</dbReference>
<dbReference type="CDD" id="cd15831">
    <property type="entry name" value="BTAD"/>
    <property type="match status" value="1"/>
</dbReference>
<evidence type="ECO:0000256" key="1">
    <source>
        <dbReference type="ARBA" id="ARBA00005820"/>
    </source>
</evidence>
<evidence type="ECO:0000259" key="6">
    <source>
        <dbReference type="SMART" id="SM01043"/>
    </source>
</evidence>
<dbReference type="SUPFAM" id="SSF52540">
    <property type="entry name" value="P-loop containing nucleoside triphosphate hydrolases"/>
    <property type="match status" value="1"/>
</dbReference>
<dbReference type="SUPFAM" id="SSF48452">
    <property type="entry name" value="TPR-like"/>
    <property type="match status" value="2"/>
</dbReference>
<feature type="domain" description="Bacterial transcriptional activator" evidence="6">
    <location>
        <begin position="87"/>
        <end position="228"/>
    </location>
</feature>
<dbReference type="RefSeq" id="WP_397088838.1">
    <property type="nucleotide sequence ID" value="NZ_JBITGY010000011.1"/>
</dbReference>
<dbReference type="InterPro" id="IPR005158">
    <property type="entry name" value="BTAD"/>
</dbReference>
<comment type="caution">
    <text evidence="7">The sequence shown here is derived from an EMBL/GenBank/DDBJ whole genome shotgun (WGS) entry which is preliminary data.</text>
</comment>
<name>A0ABW7Z4G7_9ACTN</name>
<dbReference type="Proteomes" id="UP001612741">
    <property type="component" value="Unassembled WGS sequence"/>
</dbReference>
<dbReference type="InterPro" id="IPR011990">
    <property type="entry name" value="TPR-like_helical_dom_sf"/>
</dbReference>
<keyword evidence="4" id="KW-0804">Transcription</keyword>
<dbReference type="InterPro" id="IPR001867">
    <property type="entry name" value="OmpR/PhoB-type_DNA-bd"/>
</dbReference>
<dbReference type="SMART" id="SM00862">
    <property type="entry name" value="Trans_reg_C"/>
    <property type="match status" value="1"/>
</dbReference>
<dbReference type="EMBL" id="JBITGY010000011">
    <property type="protein sequence ID" value="MFI6503062.1"/>
    <property type="molecule type" value="Genomic_DNA"/>
</dbReference>
<gene>
    <name evidence="7" type="ORF">ACIBG2_37170</name>
</gene>
<sequence length="884" mass="95321">MDFGVLGAMTVDGTPVAAGKQQTLLAVLLCRANRPVRADVLAEAAWPLAPPSPGTFRWHLHRLRAAVGDRLVRRDAGYLLRVDDGELDADRFADLVRRAGAEPAEQALALLDRALLLWRGAPYGGLPDPGEVGAEAARLQELRLQTVEARARAMMALGRAAESAGDLATAAAAHPLRESLVELRLRALAAAGRRGEALELFGQTRRRLREELGVEPGGALRRLHEDLLRLDPAPCLLPPDVHAFTGRASELAALDRLLEGPPGIGVVSGVGGVGKSGLALHWAHRSQDRFPGGQLYADLGRQTPAEVLHRFLAVLGAAIIPEDHDARAALYRQMLARRRILVVLDNASGSAQVRALLPGTPGSVTVITGRSRFEHLVAEAGALPIRLDVLPPADAALLIGRIARIDPAQASPLAELCARLPLALRVAGARLLTRPGWTAQTLAVRLAGDRRLDELRAGELDVRAQLEAGYRCLPEAERTLFERLGLLQAPSFTAWMAATVMDVPVGEGGDLLERLAERQLLQPDGVDAAGQERYRFHDLVRLLARERAGTGPSQNAALKRFLRCLLTLAKDAYLREYQGGFRLLHSDSPPWQPRGEILPEDPMTWLAAEHSTLLAAVRQAAGLGLAEICWDLALTSVRLFEIRGQFADWQQTSRLALRACREHGEERGATAMLVSLGSVALFQRHHTRAAALLNQALPQLEEGPFKALALCNLASAEIALGHLESGLAKLSEARSIASRAGDAVVEAILLTHLALRDRGDPHPLLHRAAALAAANRRVSLMVMLSSTRATLRTGRYAQAEEVSRRLVDDLRLIGDPVLQRRALCLRAESLTALNRPAEAAACLRHAHELALAQHALPEAHRIAALLTAVEAGEAHAGMSRSGLR</sequence>
<accession>A0ABW7Z4G7</accession>
<proteinExistence type="inferred from homology"/>
<keyword evidence="2" id="KW-0805">Transcription regulation</keyword>
<organism evidence="7 8">
    <name type="scientific">Nonomuraea typhae</name>
    <dbReference type="NCBI Taxonomy" id="2603600"/>
    <lineage>
        <taxon>Bacteria</taxon>
        <taxon>Bacillati</taxon>
        <taxon>Actinomycetota</taxon>
        <taxon>Actinomycetes</taxon>
        <taxon>Streptosporangiales</taxon>
        <taxon>Streptosporangiaceae</taxon>
        <taxon>Nonomuraea</taxon>
    </lineage>
</organism>
<evidence type="ECO:0000313" key="8">
    <source>
        <dbReference type="Proteomes" id="UP001612741"/>
    </source>
</evidence>
<dbReference type="PRINTS" id="PR00364">
    <property type="entry name" value="DISEASERSIST"/>
</dbReference>
<dbReference type="InterPro" id="IPR036388">
    <property type="entry name" value="WH-like_DNA-bd_sf"/>
</dbReference>
<dbReference type="InterPro" id="IPR016032">
    <property type="entry name" value="Sig_transdc_resp-reg_C-effctor"/>
</dbReference>
<evidence type="ECO:0000256" key="3">
    <source>
        <dbReference type="ARBA" id="ARBA00023125"/>
    </source>
</evidence>
<keyword evidence="8" id="KW-1185">Reference proteome</keyword>
<dbReference type="InterPro" id="IPR051677">
    <property type="entry name" value="AfsR-DnrI-RedD_regulator"/>
</dbReference>
<dbReference type="InterPro" id="IPR027417">
    <property type="entry name" value="P-loop_NTPase"/>
</dbReference>
<reference evidence="7 8" key="1">
    <citation type="submission" date="2024-10" db="EMBL/GenBank/DDBJ databases">
        <title>The Natural Products Discovery Center: Release of the First 8490 Sequenced Strains for Exploring Actinobacteria Biosynthetic Diversity.</title>
        <authorList>
            <person name="Kalkreuter E."/>
            <person name="Kautsar S.A."/>
            <person name="Yang D."/>
            <person name="Bader C.D."/>
            <person name="Teijaro C.N."/>
            <person name="Fluegel L."/>
            <person name="Davis C.M."/>
            <person name="Simpson J.R."/>
            <person name="Lauterbach L."/>
            <person name="Steele A.D."/>
            <person name="Gui C."/>
            <person name="Meng S."/>
            <person name="Li G."/>
            <person name="Viehrig K."/>
            <person name="Ye F."/>
            <person name="Su P."/>
            <person name="Kiefer A.F."/>
            <person name="Nichols A."/>
            <person name="Cepeda A.J."/>
            <person name="Yan W."/>
            <person name="Fan B."/>
            <person name="Jiang Y."/>
            <person name="Adhikari A."/>
            <person name="Zheng C.-J."/>
            <person name="Schuster L."/>
            <person name="Cowan T.M."/>
            <person name="Smanski M.J."/>
            <person name="Chevrette M.G."/>
            <person name="De Carvalho L.P.S."/>
            <person name="Shen B."/>
        </authorList>
    </citation>
    <scope>NUCLEOTIDE SEQUENCE [LARGE SCALE GENOMIC DNA]</scope>
    <source>
        <strain evidence="7 8">NPDC050545</strain>
    </source>
</reference>
<dbReference type="Gene3D" id="1.25.40.10">
    <property type="entry name" value="Tetratricopeptide repeat domain"/>
    <property type="match status" value="2"/>
</dbReference>
<evidence type="ECO:0000256" key="2">
    <source>
        <dbReference type="ARBA" id="ARBA00023015"/>
    </source>
</evidence>
<dbReference type="PANTHER" id="PTHR35807">
    <property type="entry name" value="TRANSCRIPTIONAL REGULATOR REDD-RELATED"/>
    <property type="match status" value="1"/>
</dbReference>
<evidence type="ECO:0000256" key="4">
    <source>
        <dbReference type="ARBA" id="ARBA00023163"/>
    </source>
</evidence>
<evidence type="ECO:0000259" key="5">
    <source>
        <dbReference type="SMART" id="SM00862"/>
    </source>
</evidence>
<keyword evidence="3" id="KW-0238">DNA-binding</keyword>
<feature type="domain" description="OmpR/PhoB-type" evidence="5">
    <location>
        <begin position="13"/>
        <end position="80"/>
    </location>
</feature>
<dbReference type="SUPFAM" id="SSF46894">
    <property type="entry name" value="C-terminal effector domain of the bipartite response regulators"/>
    <property type="match status" value="1"/>
</dbReference>